<evidence type="ECO:0000313" key="10">
    <source>
        <dbReference type="Proteomes" id="UP001152795"/>
    </source>
</evidence>
<feature type="non-terminal residue" evidence="9">
    <location>
        <position position="197"/>
    </location>
</feature>
<evidence type="ECO:0000256" key="3">
    <source>
        <dbReference type="ARBA" id="ARBA00012759"/>
    </source>
</evidence>
<organism evidence="9 10">
    <name type="scientific">Paramuricea clavata</name>
    <name type="common">Red gorgonian</name>
    <name type="synonym">Violescent sea-whip</name>
    <dbReference type="NCBI Taxonomy" id="317549"/>
    <lineage>
        <taxon>Eukaryota</taxon>
        <taxon>Metazoa</taxon>
        <taxon>Cnidaria</taxon>
        <taxon>Anthozoa</taxon>
        <taxon>Octocorallia</taxon>
        <taxon>Malacalcyonacea</taxon>
        <taxon>Plexauridae</taxon>
        <taxon>Paramuricea</taxon>
    </lineage>
</organism>
<keyword evidence="10" id="KW-1185">Reference proteome</keyword>
<keyword evidence="7" id="KW-0788">Thiol protease</keyword>
<feature type="domain" description="USP" evidence="8">
    <location>
        <begin position="1"/>
        <end position="197"/>
    </location>
</feature>
<reference evidence="9" key="1">
    <citation type="submission" date="2020-04" db="EMBL/GenBank/DDBJ databases">
        <authorList>
            <person name="Alioto T."/>
            <person name="Alioto T."/>
            <person name="Gomez Garrido J."/>
        </authorList>
    </citation>
    <scope>NUCLEOTIDE SEQUENCE</scope>
    <source>
        <strain evidence="9">A484AB</strain>
    </source>
</reference>
<gene>
    <name evidence="9" type="ORF">PACLA_8A089394</name>
</gene>
<dbReference type="Proteomes" id="UP001152795">
    <property type="component" value="Unassembled WGS sequence"/>
</dbReference>
<proteinExistence type="inferred from homology"/>
<sequence>ASQKTWNSVLFDQDTMGIHDESIVLRSGVKASKVQRKLWSPFVGLFANQLSCKTCSYKYPVKFDSFDTVSLSLSSSFQFASVALQGLIRNFMCSEVLESFQCSGCGRKDGENHKTRLLKKLSIGKLPQCLCFHINRTYWQNNGVPYKNNTFVTFSESLNTEPYLYTHNKVDHKIPRMSGLCSSQDISTEEQRTTPHS</sequence>
<evidence type="ECO:0000256" key="5">
    <source>
        <dbReference type="ARBA" id="ARBA00022786"/>
    </source>
</evidence>
<dbReference type="InterPro" id="IPR001394">
    <property type="entry name" value="Peptidase_C19_UCH"/>
</dbReference>
<accession>A0A7D9LJ22</accession>
<feature type="non-terminal residue" evidence="9">
    <location>
        <position position="1"/>
    </location>
</feature>
<comment type="catalytic activity">
    <reaction evidence="1">
        <text>Thiol-dependent hydrolysis of ester, thioester, amide, peptide and isopeptide bonds formed by the C-terminal Gly of ubiquitin (a 76-residue protein attached to proteins as an intracellular targeting signal).</text>
        <dbReference type="EC" id="3.4.19.12"/>
    </reaction>
</comment>
<evidence type="ECO:0000256" key="4">
    <source>
        <dbReference type="ARBA" id="ARBA00022670"/>
    </source>
</evidence>
<dbReference type="PANTHER" id="PTHR24006:SF888">
    <property type="entry name" value="UBIQUITIN CARBOXYL-TERMINAL HYDROLASE 30"/>
    <property type="match status" value="1"/>
</dbReference>
<dbReference type="EMBL" id="CACRXK020019580">
    <property type="protein sequence ID" value="CAB4033820.1"/>
    <property type="molecule type" value="Genomic_DNA"/>
</dbReference>
<dbReference type="EC" id="3.4.19.12" evidence="3"/>
<dbReference type="GO" id="GO:0005829">
    <property type="term" value="C:cytosol"/>
    <property type="evidence" value="ECO:0007669"/>
    <property type="project" value="TreeGrafter"/>
</dbReference>
<dbReference type="InterPro" id="IPR028889">
    <property type="entry name" value="USP"/>
</dbReference>
<keyword evidence="4" id="KW-0645">Protease</keyword>
<evidence type="ECO:0000256" key="7">
    <source>
        <dbReference type="ARBA" id="ARBA00022807"/>
    </source>
</evidence>
<evidence type="ECO:0000313" key="9">
    <source>
        <dbReference type="EMBL" id="CAB4033820.1"/>
    </source>
</evidence>
<dbReference type="GO" id="GO:0006508">
    <property type="term" value="P:proteolysis"/>
    <property type="evidence" value="ECO:0007669"/>
    <property type="project" value="UniProtKB-KW"/>
</dbReference>
<dbReference type="Gene3D" id="3.90.70.10">
    <property type="entry name" value="Cysteine proteinases"/>
    <property type="match status" value="1"/>
</dbReference>
<evidence type="ECO:0000256" key="6">
    <source>
        <dbReference type="ARBA" id="ARBA00022801"/>
    </source>
</evidence>
<name>A0A7D9LJ22_PARCT</name>
<dbReference type="PANTHER" id="PTHR24006">
    <property type="entry name" value="UBIQUITIN CARBOXYL-TERMINAL HYDROLASE"/>
    <property type="match status" value="1"/>
</dbReference>
<dbReference type="CDD" id="cd02257">
    <property type="entry name" value="Peptidase_C19"/>
    <property type="match status" value="1"/>
</dbReference>
<dbReference type="InterPro" id="IPR050164">
    <property type="entry name" value="Peptidase_C19"/>
</dbReference>
<keyword evidence="5" id="KW-0833">Ubl conjugation pathway</keyword>
<dbReference type="PROSITE" id="PS50235">
    <property type="entry name" value="USP_3"/>
    <property type="match status" value="1"/>
</dbReference>
<dbReference type="SUPFAM" id="SSF54001">
    <property type="entry name" value="Cysteine proteinases"/>
    <property type="match status" value="1"/>
</dbReference>
<dbReference type="GO" id="GO:0016579">
    <property type="term" value="P:protein deubiquitination"/>
    <property type="evidence" value="ECO:0007669"/>
    <property type="project" value="InterPro"/>
</dbReference>
<evidence type="ECO:0000256" key="2">
    <source>
        <dbReference type="ARBA" id="ARBA00009085"/>
    </source>
</evidence>
<dbReference type="InterPro" id="IPR038765">
    <property type="entry name" value="Papain-like_cys_pep_sf"/>
</dbReference>
<protein>
    <recommendedName>
        <fullName evidence="3">ubiquitinyl hydrolase 1</fullName>
        <ecNumber evidence="3">3.4.19.12</ecNumber>
    </recommendedName>
</protein>
<dbReference type="GO" id="GO:0005634">
    <property type="term" value="C:nucleus"/>
    <property type="evidence" value="ECO:0007669"/>
    <property type="project" value="TreeGrafter"/>
</dbReference>
<evidence type="ECO:0000256" key="1">
    <source>
        <dbReference type="ARBA" id="ARBA00000707"/>
    </source>
</evidence>
<dbReference type="Pfam" id="PF00443">
    <property type="entry name" value="UCH"/>
    <property type="match status" value="1"/>
</dbReference>
<dbReference type="AlphaFoldDB" id="A0A7D9LJ22"/>
<dbReference type="GO" id="GO:0004843">
    <property type="term" value="F:cysteine-type deubiquitinase activity"/>
    <property type="evidence" value="ECO:0007669"/>
    <property type="project" value="UniProtKB-EC"/>
</dbReference>
<keyword evidence="6 9" id="KW-0378">Hydrolase</keyword>
<comment type="caution">
    <text evidence="9">The sequence shown here is derived from an EMBL/GenBank/DDBJ whole genome shotgun (WGS) entry which is preliminary data.</text>
</comment>
<dbReference type="OrthoDB" id="2248014at2759"/>
<comment type="similarity">
    <text evidence="2">Belongs to the peptidase C19 family.</text>
</comment>
<evidence type="ECO:0000259" key="8">
    <source>
        <dbReference type="PROSITE" id="PS50235"/>
    </source>
</evidence>